<organism evidence="3 4">
    <name type="scientific">Hypocrea jecorina (strain ATCC 56765 / BCRC 32924 / NRRL 11460 / Rut C-30)</name>
    <name type="common">Trichoderma reesei</name>
    <dbReference type="NCBI Taxonomy" id="1344414"/>
    <lineage>
        <taxon>Eukaryota</taxon>
        <taxon>Fungi</taxon>
        <taxon>Dikarya</taxon>
        <taxon>Ascomycota</taxon>
        <taxon>Pezizomycotina</taxon>
        <taxon>Sordariomycetes</taxon>
        <taxon>Hypocreomycetidae</taxon>
        <taxon>Hypocreales</taxon>
        <taxon>Hypocreaceae</taxon>
        <taxon>Trichoderma</taxon>
    </lineage>
</organism>
<feature type="signal peptide" evidence="2">
    <location>
        <begin position="1"/>
        <end position="19"/>
    </location>
</feature>
<feature type="region of interest" description="Disordered" evidence="1">
    <location>
        <begin position="29"/>
        <end position="59"/>
    </location>
</feature>
<feature type="compositionally biased region" description="Basic and acidic residues" evidence="1">
    <location>
        <begin position="39"/>
        <end position="50"/>
    </location>
</feature>
<gene>
    <name evidence="3" type="ORF">M419DRAFT_124143</name>
</gene>
<reference evidence="4" key="1">
    <citation type="journal article" date="2013" name="Ind. Biotechnol.">
        <title>Comparative genomics analysis of Trichoderma reesei strains.</title>
        <authorList>
            <person name="Koike H."/>
            <person name="Aerts A."/>
            <person name="LaButti K."/>
            <person name="Grigoriev I.V."/>
            <person name="Baker S.E."/>
        </authorList>
    </citation>
    <scope>NUCLEOTIDE SEQUENCE [LARGE SCALE GENOMIC DNA]</scope>
    <source>
        <strain evidence="4">ATCC 56765 / BCRC 32924 / NRRL 11460 / Rut C-30</strain>
    </source>
</reference>
<feature type="chain" id="PRO_5001537045" evidence="2">
    <location>
        <begin position="20"/>
        <end position="59"/>
    </location>
</feature>
<dbReference type="KEGG" id="trr:M419DRAFT_124143"/>
<accession>A0A024S7P7</accession>
<evidence type="ECO:0000313" key="4">
    <source>
        <dbReference type="Proteomes" id="UP000024376"/>
    </source>
</evidence>
<sequence length="59" mass="6228">MECLHSLAVLMAAYRCADAKGPRCDTLVTRGTQGAPLPRGEKGLPGKADEAENNSSLQQ</sequence>
<keyword evidence="2" id="KW-0732">Signal</keyword>
<dbReference type="HOGENOM" id="CLU_2962562_0_0_1"/>
<dbReference type="Proteomes" id="UP000024376">
    <property type="component" value="Unassembled WGS sequence"/>
</dbReference>
<evidence type="ECO:0000256" key="1">
    <source>
        <dbReference type="SAM" id="MobiDB-lite"/>
    </source>
</evidence>
<name>A0A024S7P7_HYPJR</name>
<protein>
    <submittedName>
        <fullName evidence="3">Uncharacterized protein</fullName>
    </submittedName>
</protein>
<proteinExistence type="predicted"/>
<dbReference type="EMBL" id="KI911153">
    <property type="protein sequence ID" value="ETS00232.1"/>
    <property type="molecule type" value="Genomic_DNA"/>
</dbReference>
<evidence type="ECO:0000256" key="2">
    <source>
        <dbReference type="SAM" id="SignalP"/>
    </source>
</evidence>
<evidence type="ECO:0000313" key="3">
    <source>
        <dbReference type="EMBL" id="ETS00232.1"/>
    </source>
</evidence>
<dbReference type="AlphaFoldDB" id="A0A024S7P7"/>